<keyword evidence="10" id="KW-0547">Nucleotide-binding</keyword>
<evidence type="ECO:0000256" key="6">
    <source>
        <dbReference type="ARBA" id="ARBA00022519"/>
    </source>
</evidence>
<evidence type="ECO:0000256" key="9">
    <source>
        <dbReference type="ARBA" id="ARBA00022692"/>
    </source>
</evidence>
<gene>
    <name evidence="19" type="primary">qseC</name>
    <name evidence="19" type="ORF">ITX54_20215</name>
</gene>
<evidence type="ECO:0000256" key="15">
    <source>
        <dbReference type="ARBA" id="ARBA00023136"/>
    </source>
</evidence>
<evidence type="ECO:0000256" key="16">
    <source>
        <dbReference type="SAM" id="Phobius"/>
    </source>
</evidence>
<dbReference type="PANTHER" id="PTHR45436">
    <property type="entry name" value="SENSOR HISTIDINE KINASE YKOH"/>
    <property type="match status" value="1"/>
</dbReference>
<proteinExistence type="predicted"/>
<dbReference type="Pfam" id="PF02518">
    <property type="entry name" value="HATPase_c"/>
    <property type="match status" value="1"/>
</dbReference>
<dbReference type="InterPro" id="IPR003660">
    <property type="entry name" value="HAMP_dom"/>
</dbReference>
<evidence type="ECO:0000256" key="11">
    <source>
        <dbReference type="ARBA" id="ARBA00022777"/>
    </source>
</evidence>
<keyword evidence="7" id="KW-0597">Phosphoprotein</keyword>
<comment type="caution">
    <text evidence="19">The sequence shown here is derived from an EMBL/GenBank/DDBJ whole genome shotgun (WGS) entry which is preliminary data.</text>
</comment>
<evidence type="ECO:0000259" key="17">
    <source>
        <dbReference type="PROSITE" id="PS50109"/>
    </source>
</evidence>
<dbReference type="GO" id="GO:0000155">
    <property type="term" value="F:phosphorelay sensor kinase activity"/>
    <property type="evidence" value="ECO:0007669"/>
    <property type="project" value="InterPro"/>
</dbReference>
<dbReference type="AlphaFoldDB" id="A0AA40X5D7"/>
<dbReference type="GO" id="GO:0005886">
    <property type="term" value="C:plasma membrane"/>
    <property type="evidence" value="ECO:0007669"/>
    <property type="project" value="TreeGrafter"/>
</dbReference>
<dbReference type="InterPro" id="IPR036097">
    <property type="entry name" value="HisK_dim/P_sf"/>
</dbReference>
<dbReference type="InterPro" id="IPR005467">
    <property type="entry name" value="His_kinase_dom"/>
</dbReference>
<reference evidence="19" key="1">
    <citation type="submission" date="2020-11" db="EMBL/GenBank/DDBJ databases">
        <authorList>
            <person name="Lee S.D."/>
        </authorList>
    </citation>
    <scope>NUCLEOTIDE SEQUENCE</scope>
    <source>
        <strain evidence="19">SAP-2</strain>
    </source>
</reference>
<dbReference type="CDD" id="cd00082">
    <property type="entry name" value="HisKA"/>
    <property type="match status" value="1"/>
</dbReference>
<evidence type="ECO:0000256" key="10">
    <source>
        <dbReference type="ARBA" id="ARBA00022741"/>
    </source>
</evidence>
<dbReference type="InterPro" id="IPR059132">
    <property type="entry name" value="QseC"/>
</dbReference>
<dbReference type="Pfam" id="PF08521">
    <property type="entry name" value="2CSK_N"/>
    <property type="match status" value="1"/>
</dbReference>
<reference evidence="19" key="2">
    <citation type="submission" date="2022-09" db="EMBL/GenBank/DDBJ databases">
        <title>Rouxiella aceris sp. nov., isolated from tree sap and emended description of the genus Rhouxiella.</title>
        <authorList>
            <person name="Kim I.S."/>
        </authorList>
    </citation>
    <scope>NUCLEOTIDE SEQUENCE</scope>
    <source>
        <strain evidence="19">SAP-2</strain>
    </source>
</reference>
<evidence type="ECO:0000256" key="5">
    <source>
        <dbReference type="ARBA" id="ARBA00022475"/>
    </source>
</evidence>
<dbReference type="Gene3D" id="1.20.5.1040">
    <property type="entry name" value="Sensor protein qsec"/>
    <property type="match status" value="2"/>
</dbReference>
<dbReference type="SMART" id="SM00388">
    <property type="entry name" value="HisKA"/>
    <property type="match status" value="1"/>
</dbReference>
<evidence type="ECO:0000256" key="4">
    <source>
        <dbReference type="ARBA" id="ARBA00017234"/>
    </source>
</evidence>
<dbReference type="EC" id="2.7.13.3" evidence="3"/>
<evidence type="ECO:0000256" key="8">
    <source>
        <dbReference type="ARBA" id="ARBA00022679"/>
    </source>
</evidence>
<keyword evidence="14" id="KW-0902">Two-component regulatory system</keyword>
<evidence type="ECO:0000313" key="19">
    <source>
        <dbReference type="EMBL" id="MBF6638990.1"/>
    </source>
</evidence>
<evidence type="ECO:0000256" key="3">
    <source>
        <dbReference type="ARBA" id="ARBA00012438"/>
    </source>
</evidence>
<dbReference type="NCBIfam" id="NF007664">
    <property type="entry name" value="PRK10337.1"/>
    <property type="match status" value="1"/>
</dbReference>
<accession>A0AA40X5D7</accession>
<dbReference type="SUPFAM" id="SSF55874">
    <property type="entry name" value="ATPase domain of HSP90 chaperone/DNA topoisomerase II/histidine kinase"/>
    <property type="match status" value="1"/>
</dbReference>
<dbReference type="InterPro" id="IPR003661">
    <property type="entry name" value="HisK_dim/P_dom"/>
</dbReference>
<dbReference type="SUPFAM" id="SSF47384">
    <property type="entry name" value="Homodimeric domain of signal transducing histidine kinase"/>
    <property type="match status" value="1"/>
</dbReference>
<sequence>MFLSRLRQRFKNKSLRLRLILLFSALAIITWTVASSIAWQQTRHKINEVFDTQQMLFAKRLATAGLGDMLLDTKTQNMPETKAMVDKHHRGHTDDDALTFAIFDRQGHMLLNDGEHGKAVRFNPDAHGFIDTELKDDDNSWRMLWLTSTDGHYRIAVGQEYDYRSDMAWDMVSGQLVPWLASLPLLMLAMIVMLSLELRPLRRVAKELQNRAADDAQPLSTERVPGEIMPLVQSLNALFARTQDMLVRERRFTSDAAHELRSPLAALRVQTEVVQLAGDDAQVRDNAVQNLTTSIDRATRLVDQLLTLSRLESFTTLDASHDETGPVDWLALVTQTLIELDTAAHRKRIELILENNGTPPPIRGQALLLSLMLRNLLDNAIRYSPSDSEIRVTISRSGLTFVDSGPGMNAEQLERLGERFYRLPGQEQSGSGLGISIILRIAQLHGISVSYTNNLHTGLRVFLNVC</sequence>
<evidence type="ECO:0000256" key="14">
    <source>
        <dbReference type="ARBA" id="ARBA00023012"/>
    </source>
</evidence>
<feature type="domain" description="Histidine kinase" evidence="17">
    <location>
        <begin position="255"/>
        <end position="466"/>
    </location>
</feature>
<feature type="domain" description="HAMP" evidence="18">
    <location>
        <begin position="198"/>
        <end position="247"/>
    </location>
</feature>
<organism evidence="19 20">
    <name type="scientific">Rouxiella silvae</name>
    <dbReference type="NCBI Taxonomy" id="1646373"/>
    <lineage>
        <taxon>Bacteria</taxon>
        <taxon>Pseudomonadati</taxon>
        <taxon>Pseudomonadota</taxon>
        <taxon>Gammaproteobacteria</taxon>
        <taxon>Enterobacterales</taxon>
        <taxon>Yersiniaceae</taxon>
        <taxon>Rouxiella</taxon>
    </lineage>
</organism>
<keyword evidence="11 19" id="KW-0418">Kinase</keyword>
<dbReference type="SMART" id="SM00387">
    <property type="entry name" value="HATPase_c"/>
    <property type="match status" value="1"/>
</dbReference>
<evidence type="ECO:0000259" key="18">
    <source>
        <dbReference type="PROSITE" id="PS50885"/>
    </source>
</evidence>
<comment type="subcellular location">
    <subcellularLocation>
        <location evidence="2">Cell inner membrane</location>
        <topology evidence="2">Multi-pass membrane protein</topology>
    </subcellularLocation>
</comment>
<dbReference type="Gene3D" id="3.30.565.10">
    <property type="entry name" value="Histidine kinase-like ATPase, C-terminal domain"/>
    <property type="match status" value="1"/>
</dbReference>
<dbReference type="GO" id="GO:0005524">
    <property type="term" value="F:ATP binding"/>
    <property type="evidence" value="ECO:0007669"/>
    <property type="project" value="UniProtKB-KW"/>
</dbReference>
<dbReference type="InterPro" id="IPR003594">
    <property type="entry name" value="HATPase_dom"/>
</dbReference>
<keyword evidence="15 16" id="KW-0472">Membrane</keyword>
<comment type="catalytic activity">
    <reaction evidence="1">
        <text>ATP + protein L-histidine = ADP + protein N-phospho-L-histidine.</text>
        <dbReference type="EC" id="2.7.13.3"/>
    </reaction>
</comment>
<dbReference type="RefSeq" id="WP_194978716.1">
    <property type="nucleotide sequence ID" value="NZ_JADMKS010000009.1"/>
</dbReference>
<dbReference type="InterPro" id="IPR050428">
    <property type="entry name" value="TCS_sensor_his_kinase"/>
</dbReference>
<keyword evidence="6" id="KW-0997">Cell inner membrane</keyword>
<dbReference type="FunFam" id="1.10.287.130:FF:000035">
    <property type="entry name" value="Two-component sensor histidine kinase"/>
    <property type="match status" value="1"/>
</dbReference>
<dbReference type="InterPro" id="IPR013727">
    <property type="entry name" value="2CSK_N"/>
</dbReference>
<keyword evidence="13 16" id="KW-1133">Transmembrane helix</keyword>
<evidence type="ECO:0000256" key="13">
    <source>
        <dbReference type="ARBA" id="ARBA00022989"/>
    </source>
</evidence>
<dbReference type="InterPro" id="IPR036890">
    <property type="entry name" value="HATPase_C_sf"/>
</dbReference>
<dbReference type="Gene3D" id="1.10.287.130">
    <property type="match status" value="1"/>
</dbReference>
<dbReference type="PROSITE" id="PS50885">
    <property type="entry name" value="HAMP"/>
    <property type="match status" value="1"/>
</dbReference>
<dbReference type="EMBL" id="JADMKS010000009">
    <property type="protein sequence ID" value="MBF6638990.1"/>
    <property type="molecule type" value="Genomic_DNA"/>
</dbReference>
<dbReference type="PROSITE" id="PS50109">
    <property type="entry name" value="HIS_KIN"/>
    <property type="match status" value="1"/>
</dbReference>
<keyword evidence="8 19" id="KW-0808">Transferase</keyword>
<feature type="transmembrane region" description="Helical" evidence="16">
    <location>
        <begin position="176"/>
        <end position="196"/>
    </location>
</feature>
<evidence type="ECO:0000313" key="20">
    <source>
        <dbReference type="Proteomes" id="UP000705283"/>
    </source>
</evidence>
<keyword evidence="5" id="KW-1003">Cell membrane</keyword>
<keyword evidence="12" id="KW-0067">ATP-binding</keyword>
<evidence type="ECO:0000256" key="7">
    <source>
        <dbReference type="ARBA" id="ARBA00022553"/>
    </source>
</evidence>
<dbReference type="PANTHER" id="PTHR45436:SF14">
    <property type="entry name" value="SENSOR PROTEIN QSEC"/>
    <property type="match status" value="1"/>
</dbReference>
<dbReference type="Pfam" id="PF00512">
    <property type="entry name" value="HisKA"/>
    <property type="match status" value="1"/>
</dbReference>
<name>A0AA40X5D7_9GAMM</name>
<evidence type="ECO:0000256" key="1">
    <source>
        <dbReference type="ARBA" id="ARBA00000085"/>
    </source>
</evidence>
<dbReference type="Proteomes" id="UP000705283">
    <property type="component" value="Unassembled WGS sequence"/>
</dbReference>
<keyword evidence="9 16" id="KW-0812">Transmembrane</keyword>
<evidence type="ECO:0000256" key="12">
    <source>
        <dbReference type="ARBA" id="ARBA00022840"/>
    </source>
</evidence>
<evidence type="ECO:0000256" key="2">
    <source>
        <dbReference type="ARBA" id="ARBA00004429"/>
    </source>
</evidence>
<protein>
    <recommendedName>
        <fullName evidence="4">Sensor protein QseC</fullName>
        <ecNumber evidence="3">2.7.13.3</ecNumber>
    </recommendedName>
</protein>